<dbReference type="AlphaFoldDB" id="A0A0E3Q8V3"/>
<organism evidence="1 2">
    <name type="scientific">Methanosarcina vacuolata Z-761</name>
    <dbReference type="NCBI Taxonomy" id="1434123"/>
    <lineage>
        <taxon>Archaea</taxon>
        <taxon>Methanobacteriati</taxon>
        <taxon>Methanobacteriota</taxon>
        <taxon>Stenosarchaea group</taxon>
        <taxon>Methanomicrobia</taxon>
        <taxon>Methanosarcinales</taxon>
        <taxon>Methanosarcinaceae</taxon>
        <taxon>Methanosarcina</taxon>
    </lineage>
</organism>
<dbReference type="KEGG" id="mvc:MSVAZ_3080"/>
<evidence type="ECO:0000313" key="2">
    <source>
        <dbReference type="Proteomes" id="UP000033096"/>
    </source>
</evidence>
<name>A0A0E3Q8V3_9EURY</name>
<keyword evidence="2" id="KW-1185">Reference proteome</keyword>
<dbReference type="InterPro" id="IPR055979">
    <property type="entry name" value="DUF7557"/>
</dbReference>
<dbReference type="Pfam" id="PF24434">
    <property type="entry name" value="DUF7557"/>
    <property type="match status" value="1"/>
</dbReference>
<dbReference type="HOGENOM" id="CLU_191925_0_0_2"/>
<dbReference type="RefSeq" id="WP_048122689.1">
    <property type="nucleotide sequence ID" value="NZ_CP009520.1"/>
</dbReference>
<reference evidence="1 2" key="1">
    <citation type="submission" date="2014-07" db="EMBL/GenBank/DDBJ databases">
        <title>Methanogenic archaea and the global carbon cycle.</title>
        <authorList>
            <person name="Henriksen J.R."/>
            <person name="Luke J."/>
            <person name="Reinhart S."/>
            <person name="Benedict M.N."/>
            <person name="Youngblut N.D."/>
            <person name="Metcalf M.E."/>
            <person name="Whitaker R.J."/>
            <person name="Metcalf W.W."/>
        </authorList>
    </citation>
    <scope>NUCLEOTIDE SEQUENCE [LARGE SCALE GENOMIC DNA]</scope>
    <source>
        <strain evidence="1 2">Z-761</strain>
    </source>
</reference>
<dbReference type="GeneID" id="24811607"/>
<evidence type="ECO:0000313" key="1">
    <source>
        <dbReference type="EMBL" id="AKB45349.1"/>
    </source>
</evidence>
<gene>
    <name evidence="1" type="ORF">MSVAZ_3080</name>
</gene>
<dbReference type="Proteomes" id="UP000033096">
    <property type="component" value="Chromosome"/>
</dbReference>
<accession>A0A0E3Q8V3</accession>
<dbReference type="EMBL" id="CP009520">
    <property type="protein sequence ID" value="AKB45349.1"/>
    <property type="molecule type" value="Genomic_DNA"/>
</dbReference>
<dbReference type="PATRIC" id="fig|1434123.4.peg.3785"/>
<proteinExistence type="predicted"/>
<protein>
    <submittedName>
        <fullName evidence="1">Uncharacterized protein</fullName>
    </submittedName>
</protein>
<sequence length="78" mass="8815">MAATTTVCLEPRVKEMLNGLKTHREESYNSVIERIATMAYDSEPLTDSEIKGIEESLKDIKAGRYYSEDEAKKMLGID</sequence>